<keyword evidence="1" id="KW-0808">Transferase</keyword>
<dbReference type="Proteomes" id="UP001501612">
    <property type="component" value="Unassembled WGS sequence"/>
</dbReference>
<organism evidence="1 2">
    <name type="scientific">Nocardioides lentus</name>
    <dbReference type="NCBI Taxonomy" id="338077"/>
    <lineage>
        <taxon>Bacteria</taxon>
        <taxon>Bacillati</taxon>
        <taxon>Actinomycetota</taxon>
        <taxon>Actinomycetes</taxon>
        <taxon>Propionibacteriales</taxon>
        <taxon>Nocardioidaceae</taxon>
        <taxon>Nocardioides</taxon>
    </lineage>
</organism>
<accession>A0ABN2P0C5</accession>
<evidence type="ECO:0000313" key="1">
    <source>
        <dbReference type="EMBL" id="GAA1908568.1"/>
    </source>
</evidence>
<dbReference type="PANTHER" id="PTHR37816:SF2">
    <property type="entry name" value="DNA TOPOLOGY MODULATION PROTEIN FLAR-RELATED PROTEIN"/>
    <property type="match status" value="1"/>
</dbReference>
<dbReference type="GO" id="GO:0016301">
    <property type="term" value="F:kinase activity"/>
    <property type="evidence" value="ECO:0007669"/>
    <property type="project" value="UniProtKB-KW"/>
</dbReference>
<gene>
    <name evidence="1" type="ORF">GCM10009737_06980</name>
</gene>
<dbReference type="Gene3D" id="3.40.50.300">
    <property type="entry name" value="P-loop containing nucleotide triphosphate hydrolases"/>
    <property type="match status" value="1"/>
</dbReference>
<sequence>MDRHRVLVTGASGSGTTTLGRSLADRLRVPHADVDDYFWLPTSPAFSRKRDAADRVRLMAEVFLGRDSWVLSGSVMGWGDSLVPSFDLAVLLVLPPHTRLDRLRAREAVRYGPEIEVGGARHAAHEEFMAWAASYDNPDFDGRTLRRHRQWLRTLPCPVLELDGDRTTASLVEDVVRHATEDAER</sequence>
<keyword evidence="1" id="KW-0418">Kinase</keyword>
<name>A0ABN2P0C5_9ACTN</name>
<comment type="caution">
    <text evidence="1">The sequence shown here is derived from an EMBL/GenBank/DDBJ whole genome shotgun (WGS) entry which is preliminary data.</text>
</comment>
<reference evidence="1 2" key="1">
    <citation type="journal article" date="2019" name="Int. J. Syst. Evol. Microbiol.">
        <title>The Global Catalogue of Microorganisms (GCM) 10K type strain sequencing project: providing services to taxonomists for standard genome sequencing and annotation.</title>
        <authorList>
            <consortium name="The Broad Institute Genomics Platform"/>
            <consortium name="The Broad Institute Genome Sequencing Center for Infectious Disease"/>
            <person name="Wu L."/>
            <person name="Ma J."/>
        </authorList>
    </citation>
    <scope>NUCLEOTIDE SEQUENCE [LARGE SCALE GENOMIC DNA]</scope>
    <source>
        <strain evidence="1 2">JCM 14046</strain>
    </source>
</reference>
<evidence type="ECO:0000313" key="2">
    <source>
        <dbReference type="Proteomes" id="UP001501612"/>
    </source>
</evidence>
<protein>
    <submittedName>
        <fullName evidence="1">Adenylate kinase</fullName>
    </submittedName>
</protein>
<dbReference type="NCBIfam" id="NF004861">
    <property type="entry name" value="PRK06217.1"/>
    <property type="match status" value="1"/>
</dbReference>
<dbReference type="EMBL" id="BAAAMY010000002">
    <property type="protein sequence ID" value="GAA1908568.1"/>
    <property type="molecule type" value="Genomic_DNA"/>
</dbReference>
<dbReference type="InterPro" id="IPR052922">
    <property type="entry name" value="Cytidylate_Kinase-2"/>
</dbReference>
<keyword evidence="2" id="KW-1185">Reference proteome</keyword>
<dbReference type="PANTHER" id="PTHR37816">
    <property type="entry name" value="YALI0E33011P"/>
    <property type="match status" value="1"/>
</dbReference>
<proteinExistence type="predicted"/>
<dbReference type="SUPFAM" id="SSF52540">
    <property type="entry name" value="P-loop containing nucleoside triphosphate hydrolases"/>
    <property type="match status" value="1"/>
</dbReference>
<dbReference type="RefSeq" id="WP_344003795.1">
    <property type="nucleotide sequence ID" value="NZ_BAAAMY010000002.1"/>
</dbReference>
<dbReference type="InterPro" id="IPR027417">
    <property type="entry name" value="P-loop_NTPase"/>
</dbReference>